<feature type="compositionally biased region" description="Basic and acidic residues" evidence="1">
    <location>
        <begin position="110"/>
        <end position="120"/>
    </location>
</feature>
<reference evidence="2" key="1">
    <citation type="submission" date="2019-05" db="EMBL/GenBank/DDBJ databases">
        <title>Whole genome sequencing of Pseudanabaena catenata USMAC16.</title>
        <authorList>
            <person name="Khan Z."/>
            <person name="Omar W.M."/>
            <person name="Convey P."/>
            <person name="Merican F."/>
            <person name="Najimudin N."/>
        </authorList>
    </citation>
    <scope>NUCLEOTIDE SEQUENCE</scope>
    <source>
        <strain evidence="2">USMAC16</strain>
    </source>
</reference>
<feature type="region of interest" description="Disordered" evidence="1">
    <location>
        <begin position="110"/>
        <end position="136"/>
    </location>
</feature>
<feature type="region of interest" description="Disordered" evidence="1">
    <location>
        <begin position="58"/>
        <end position="77"/>
    </location>
</feature>
<proteinExistence type="predicted"/>
<keyword evidence="3" id="KW-1185">Reference proteome</keyword>
<gene>
    <name evidence="2" type="ORF">FEV09_00270</name>
</gene>
<sequence length="235" mass="26099">MITANPELDMAQFMTVFNQVFELHSAHILAIAEREMSSSTLTDLTMIDKDDVFEEEWQPSQVRSKGNDPNSGNADAQQVNTVTQEQNQINYATQIQNLALSMFDRLSSLRKDNSDSKSEDVATAAIPSSPNQVTDAERDLKLARDCRELLQVKGKDDGNNLIFERPDGKGTYKFSLEKASDTMTLNAKDRPVNPILVESQGTVVESHVTDLDAANIARAVELLNAQQTKPLENQK</sequence>
<organism evidence="2 3">
    <name type="scientific">Pseudanabaena catenata USMAC16</name>
    <dbReference type="NCBI Taxonomy" id="1855837"/>
    <lineage>
        <taxon>Bacteria</taxon>
        <taxon>Bacillati</taxon>
        <taxon>Cyanobacteriota</taxon>
        <taxon>Cyanophyceae</taxon>
        <taxon>Pseudanabaenales</taxon>
        <taxon>Pseudanabaenaceae</taxon>
        <taxon>Pseudanabaena</taxon>
    </lineage>
</organism>
<evidence type="ECO:0000256" key="1">
    <source>
        <dbReference type="SAM" id="MobiDB-lite"/>
    </source>
</evidence>
<dbReference type="RefSeq" id="WP_009625012.1">
    <property type="nucleotide sequence ID" value="NZ_VBTY01000001.1"/>
</dbReference>
<dbReference type="Proteomes" id="UP001152872">
    <property type="component" value="Unassembled WGS sequence"/>
</dbReference>
<name>A0A9X4M8L9_9CYAN</name>
<accession>A0A9X4M8L9</accession>
<dbReference type="AlphaFoldDB" id="A0A9X4M8L9"/>
<feature type="compositionally biased region" description="Polar residues" evidence="1">
    <location>
        <begin position="58"/>
        <end position="76"/>
    </location>
</feature>
<protein>
    <submittedName>
        <fullName evidence="2">Uncharacterized protein</fullName>
    </submittedName>
</protein>
<dbReference type="EMBL" id="VBTY01000001">
    <property type="protein sequence ID" value="MDG3492986.1"/>
    <property type="molecule type" value="Genomic_DNA"/>
</dbReference>
<comment type="caution">
    <text evidence="2">The sequence shown here is derived from an EMBL/GenBank/DDBJ whole genome shotgun (WGS) entry which is preliminary data.</text>
</comment>
<evidence type="ECO:0000313" key="3">
    <source>
        <dbReference type="Proteomes" id="UP001152872"/>
    </source>
</evidence>
<evidence type="ECO:0000313" key="2">
    <source>
        <dbReference type="EMBL" id="MDG3492986.1"/>
    </source>
</evidence>